<accession>A0ABQ4D641</accession>
<evidence type="ECO:0000313" key="2">
    <source>
        <dbReference type="Proteomes" id="UP000604117"/>
    </source>
</evidence>
<evidence type="ECO:0008006" key="3">
    <source>
        <dbReference type="Google" id="ProtNLM"/>
    </source>
</evidence>
<dbReference type="Proteomes" id="UP000604117">
    <property type="component" value="Unassembled WGS sequence"/>
</dbReference>
<gene>
    <name evidence="1" type="ORF">Asi02nite_81100</name>
</gene>
<organism evidence="1 2">
    <name type="scientific">Asanoa siamensis</name>
    <dbReference type="NCBI Taxonomy" id="926357"/>
    <lineage>
        <taxon>Bacteria</taxon>
        <taxon>Bacillati</taxon>
        <taxon>Actinomycetota</taxon>
        <taxon>Actinomycetes</taxon>
        <taxon>Micromonosporales</taxon>
        <taxon>Micromonosporaceae</taxon>
        <taxon>Asanoa</taxon>
    </lineage>
</organism>
<proteinExistence type="predicted"/>
<reference evidence="1 2" key="1">
    <citation type="submission" date="2021-01" db="EMBL/GenBank/DDBJ databases">
        <title>Whole genome shotgun sequence of Asanoa siamensis NBRC 107932.</title>
        <authorList>
            <person name="Komaki H."/>
            <person name="Tamura T."/>
        </authorList>
    </citation>
    <scope>NUCLEOTIDE SEQUENCE [LARGE SCALE GENOMIC DNA]</scope>
    <source>
        <strain evidence="1 2">NBRC 107932</strain>
    </source>
</reference>
<sequence>MDGKTNEITRFRPMLEQTGDLRDAVVTADALHEPFRRGGDGVGGLVRRRVGAPYRTTLR</sequence>
<evidence type="ECO:0000313" key="1">
    <source>
        <dbReference type="EMBL" id="GIF78592.1"/>
    </source>
</evidence>
<protein>
    <recommendedName>
        <fullName evidence="3">Transposase</fullName>
    </recommendedName>
</protein>
<dbReference type="EMBL" id="BONE01000169">
    <property type="protein sequence ID" value="GIF78592.1"/>
    <property type="molecule type" value="Genomic_DNA"/>
</dbReference>
<name>A0ABQ4D641_9ACTN</name>
<comment type="caution">
    <text evidence="1">The sequence shown here is derived from an EMBL/GenBank/DDBJ whole genome shotgun (WGS) entry which is preliminary data.</text>
</comment>
<keyword evidence="2" id="KW-1185">Reference proteome</keyword>